<dbReference type="EMBL" id="JAUCMX010000007">
    <property type="protein sequence ID" value="KAK3540083.1"/>
    <property type="molecule type" value="Genomic_DNA"/>
</dbReference>
<evidence type="ECO:0000313" key="1">
    <source>
        <dbReference type="EMBL" id="KAK3540083.1"/>
    </source>
</evidence>
<proteinExistence type="predicted"/>
<reference evidence="1" key="1">
    <citation type="submission" date="2023-06" db="EMBL/GenBank/DDBJ databases">
        <title>Male Hemibagrus guttatus genome.</title>
        <authorList>
            <person name="Bian C."/>
        </authorList>
    </citation>
    <scope>NUCLEOTIDE SEQUENCE</scope>
    <source>
        <strain evidence="1">Male_cb2023</strain>
        <tissue evidence="1">Muscle</tissue>
    </source>
</reference>
<sequence length="156" mass="17731">MNFFNGKIYIRQKIQTINLKPNYLIYNPLDNITISDQSLECFTPLQEPDIISLISSSKLSTCILNPLPTSFLKQILPVATEPLLKMINSSLSTGYVPKSFKLSVIKPLIKKLDLDPCQLSNYRPISIPTLYVQDLRKGYSIAVHTYIEITFMKCIS</sequence>
<dbReference type="Proteomes" id="UP001274896">
    <property type="component" value="Unassembled WGS sequence"/>
</dbReference>
<dbReference type="AlphaFoldDB" id="A0AAE0R2J1"/>
<comment type="caution">
    <text evidence="1">The sequence shown here is derived from an EMBL/GenBank/DDBJ whole genome shotgun (WGS) entry which is preliminary data.</text>
</comment>
<evidence type="ECO:0000313" key="2">
    <source>
        <dbReference type="Proteomes" id="UP001274896"/>
    </source>
</evidence>
<keyword evidence="2" id="KW-1185">Reference proteome</keyword>
<gene>
    <name evidence="1" type="ORF">QTP70_025663</name>
</gene>
<name>A0AAE0R2J1_9TELE</name>
<protein>
    <submittedName>
        <fullName evidence="1">Uncharacterized protein</fullName>
    </submittedName>
</protein>
<accession>A0AAE0R2J1</accession>
<organism evidence="1 2">
    <name type="scientific">Hemibagrus guttatus</name>
    <dbReference type="NCBI Taxonomy" id="175788"/>
    <lineage>
        <taxon>Eukaryota</taxon>
        <taxon>Metazoa</taxon>
        <taxon>Chordata</taxon>
        <taxon>Craniata</taxon>
        <taxon>Vertebrata</taxon>
        <taxon>Euteleostomi</taxon>
        <taxon>Actinopterygii</taxon>
        <taxon>Neopterygii</taxon>
        <taxon>Teleostei</taxon>
        <taxon>Ostariophysi</taxon>
        <taxon>Siluriformes</taxon>
        <taxon>Bagridae</taxon>
        <taxon>Hemibagrus</taxon>
    </lineage>
</organism>